<dbReference type="VEuPathDB" id="FungiDB:ACLA_013090"/>
<name>A1CAV7_ASPCL</name>
<dbReference type="PANTHER" id="PTHR38797:SF4">
    <property type="entry name" value="NUCLEAR PORE COMPLEX PROTEIN NUP85"/>
    <property type="match status" value="1"/>
</dbReference>
<dbReference type="AlphaFoldDB" id="A1CAV7"/>
<protein>
    <submittedName>
        <fullName evidence="1">Uncharacterized protein</fullName>
    </submittedName>
</protein>
<dbReference type="PANTHER" id="PTHR38797">
    <property type="entry name" value="NUCLEAR PORE COMPLEX PROTEIN NUP85-RELATED"/>
    <property type="match status" value="1"/>
</dbReference>
<dbReference type="InterPro" id="IPR022085">
    <property type="entry name" value="OpdG"/>
</dbReference>
<sequence length="261" mass="29344">MASLTLQSLANPDTTEQRVFDILNDHLRNSTPASETATAINAWTPTEDAEAIESFLWSVWAVFIHIAKQIPHDDAAQDQLVEVITALTALPPRTIQIWDSETRLWTDLPILGPSLRESWNQPTAPAYTSSTPQATTEWINLQAFTARLMSRRDPSLSLFAVWSLRSALEEELKGAERDGEVAAATMWMLYGGQALFEQSNDAVKTEEMERMMKPGPLYAGQGQLCAERWQFWNRRLGELQEEVSEETKGLIQSARERTAGH</sequence>
<dbReference type="eggNOG" id="ENOG502S7Q5">
    <property type="taxonomic scope" value="Eukaryota"/>
</dbReference>
<dbReference type="STRING" id="344612.A1CAV7"/>
<evidence type="ECO:0000313" key="1">
    <source>
        <dbReference type="EMBL" id="EAW12875.1"/>
    </source>
</evidence>
<dbReference type="GeneID" id="4706195"/>
<dbReference type="RefSeq" id="XP_001274301.1">
    <property type="nucleotide sequence ID" value="XM_001274300.1"/>
</dbReference>
<evidence type="ECO:0000313" key="2">
    <source>
        <dbReference type="Proteomes" id="UP000006701"/>
    </source>
</evidence>
<dbReference type="OMA" id="WINQNAF"/>
<dbReference type="InterPro" id="IPR053204">
    <property type="entry name" value="Oxopyrrolidines_Biosynth-assoc"/>
</dbReference>
<dbReference type="Pfam" id="PF12311">
    <property type="entry name" value="DUF3632"/>
    <property type="match status" value="1"/>
</dbReference>
<dbReference type="Proteomes" id="UP000006701">
    <property type="component" value="Unassembled WGS sequence"/>
</dbReference>
<organism evidence="1 2">
    <name type="scientific">Aspergillus clavatus (strain ATCC 1007 / CBS 513.65 / DSM 816 / NCTC 3887 / NRRL 1 / QM 1276 / 107)</name>
    <dbReference type="NCBI Taxonomy" id="344612"/>
    <lineage>
        <taxon>Eukaryota</taxon>
        <taxon>Fungi</taxon>
        <taxon>Dikarya</taxon>
        <taxon>Ascomycota</taxon>
        <taxon>Pezizomycotina</taxon>
        <taxon>Eurotiomycetes</taxon>
        <taxon>Eurotiomycetidae</taxon>
        <taxon>Eurotiales</taxon>
        <taxon>Aspergillaceae</taxon>
        <taxon>Aspergillus</taxon>
        <taxon>Aspergillus subgen. Fumigati</taxon>
    </lineage>
</organism>
<dbReference type="EMBL" id="DS027049">
    <property type="protein sequence ID" value="EAW12875.1"/>
    <property type="molecule type" value="Genomic_DNA"/>
</dbReference>
<accession>A1CAV7</accession>
<dbReference type="HOGENOM" id="CLU_035263_2_1_1"/>
<reference evidence="1 2" key="1">
    <citation type="journal article" date="2008" name="PLoS Genet.">
        <title>Genomic islands in the pathogenic filamentous fungus Aspergillus fumigatus.</title>
        <authorList>
            <person name="Fedorova N.D."/>
            <person name="Khaldi N."/>
            <person name="Joardar V.S."/>
            <person name="Maiti R."/>
            <person name="Amedeo P."/>
            <person name="Anderson M.J."/>
            <person name="Crabtree J."/>
            <person name="Silva J.C."/>
            <person name="Badger J.H."/>
            <person name="Albarraq A."/>
            <person name="Angiuoli S."/>
            <person name="Bussey H."/>
            <person name="Bowyer P."/>
            <person name="Cotty P.J."/>
            <person name="Dyer P.S."/>
            <person name="Egan A."/>
            <person name="Galens K."/>
            <person name="Fraser-Liggett C.M."/>
            <person name="Haas B.J."/>
            <person name="Inman J.M."/>
            <person name="Kent R."/>
            <person name="Lemieux S."/>
            <person name="Malavazi I."/>
            <person name="Orvis J."/>
            <person name="Roemer T."/>
            <person name="Ronning C.M."/>
            <person name="Sundaram J.P."/>
            <person name="Sutton G."/>
            <person name="Turner G."/>
            <person name="Venter J.C."/>
            <person name="White O.R."/>
            <person name="Whitty B.R."/>
            <person name="Youngman P."/>
            <person name="Wolfe K.H."/>
            <person name="Goldman G.H."/>
            <person name="Wortman J.R."/>
            <person name="Jiang B."/>
            <person name="Denning D.W."/>
            <person name="Nierman W.C."/>
        </authorList>
    </citation>
    <scope>NUCLEOTIDE SEQUENCE [LARGE SCALE GENOMIC DNA]</scope>
    <source>
        <strain evidence="2">ATCC 1007 / CBS 513.65 / DSM 816 / NCTC 3887 / NRRL 1</strain>
    </source>
</reference>
<dbReference type="OrthoDB" id="3350591at2759"/>
<keyword evidence="2" id="KW-1185">Reference proteome</keyword>
<dbReference type="KEGG" id="act:ACLA_013090"/>
<proteinExistence type="predicted"/>
<gene>
    <name evidence="1" type="ORF">ACLA_013090</name>
</gene>